<feature type="compositionally biased region" description="Low complexity" evidence="1">
    <location>
        <begin position="530"/>
        <end position="548"/>
    </location>
</feature>
<gene>
    <name evidence="2" type="ORF">MCHLO_03646</name>
</gene>
<name>A0ABQ0L8E2_MYCCL</name>
<organism evidence="2 3">
    <name type="scientific">Mycena chlorophos</name>
    <name type="common">Agaric fungus</name>
    <name type="synonym">Agaricus chlorophos</name>
    <dbReference type="NCBI Taxonomy" id="658473"/>
    <lineage>
        <taxon>Eukaryota</taxon>
        <taxon>Fungi</taxon>
        <taxon>Dikarya</taxon>
        <taxon>Basidiomycota</taxon>
        <taxon>Agaricomycotina</taxon>
        <taxon>Agaricomycetes</taxon>
        <taxon>Agaricomycetidae</taxon>
        <taxon>Agaricales</taxon>
        <taxon>Marasmiineae</taxon>
        <taxon>Mycenaceae</taxon>
        <taxon>Mycena</taxon>
    </lineage>
</organism>
<keyword evidence="3" id="KW-1185">Reference proteome</keyword>
<dbReference type="Proteomes" id="UP000815677">
    <property type="component" value="Unassembled WGS sequence"/>
</dbReference>
<feature type="compositionally biased region" description="Polar residues" evidence="1">
    <location>
        <begin position="503"/>
        <end position="521"/>
    </location>
</feature>
<dbReference type="SUPFAM" id="SSF47240">
    <property type="entry name" value="Ferritin-like"/>
    <property type="match status" value="1"/>
</dbReference>
<dbReference type="EMBL" id="DF842145">
    <property type="protein sequence ID" value="GAT46106.1"/>
    <property type="molecule type" value="Genomic_DNA"/>
</dbReference>
<evidence type="ECO:0000313" key="2">
    <source>
        <dbReference type="EMBL" id="GAT46106.1"/>
    </source>
</evidence>
<sequence length="548" mass="56478">MVEPVGAVPLILGNPVSKAWKATRSVDFRSIFYRPPEQRSLWETISPALDRNAVTCHTKLGHPSRRHTPFVSPFPFLLPRAPSPIPGRPVAPCRLRYLHSFFKPVLPGSSLNMRYSTSILAALAAAPLLVSARPVKSRAASANDALALQFANVLEQLETTFYTQGLAKFQQSDFTNAGFSSSLVATQILSGIQADESAHTTFLQQALTDNGATPLTCNYDFSSVLTNVQTMAATARVVEYLGVSAYLGAATLLEDQSIFLDAAASILTVEARHQSLLNVLAGATAIPQAFDIPFTPQEVLSIAAPFITGDCNTGVTPTNALTITNQDTPTVGTLLTFSGNNVTGGQFCNMMLGGLPFAINLPIENCTVPAGVNGPVAIWITSNNTPLANNIVDRDTTHQVAGPVIAFIDDDSEALGQLIRPTSTSGSDTSTTTTILTPQQAASILASADSSSATGSASDSSNSGSDSSSDSSSTDSSSNATSTDTGSNGAAAVPASTPLPANFTGQSPDGKTSVIGLTSIPNPNPPAGDAASAPASASSSAASASASA</sequence>
<evidence type="ECO:0008006" key="4">
    <source>
        <dbReference type="Google" id="ProtNLM"/>
    </source>
</evidence>
<feature type="region of interest" description="Disordered" evidence="1">
    <location>
        <begin position="446"/>
        <end position="548"/>
    </location>
</feature>
<accession>A0ABQ0L8E2</accession>
<dbReference type="InterPro" id="IPR009078">
    <property type="entry name" value="Ferritin-like_SF"/>
</dbReference>
<reference evidence="2" key="1">
    <citation type="submission" date="2014-09" db="EMBL/GenBank/DDBJ databases">
        <title>Genome sequence of the luminous mushroom Mycena chlorophos for searching fungal bioluminescence genes.</title>
        <authorList>
            <person name="Tanaka Y."/>
            <person name="Kasuga D."/>
            <person name="Oba Y."/>
            <person name="Hase S."/>
            <person name="Sato K."/>
            <person name="Oba Y."/>
            <person name="Sakakibara Y."/>
        </authorList>
    </citation>
    <scope>NUCLEOTIDE SEQUENCE</scope>
</reference>
<evidence type="ECO:0000256" key="1">
    <source>
        <dbReference type="SAM" id="MobiDB-lite"/>
    </source>
</evidence>
<feature type="compositionally biased region" description="Low complexity" evidence="1">
    <location>
        <begin position="446"/>
        <end position="488"/>
    </location>
</feature>
<dbReference type="CDD" id="cd00657">
    <property type="entry name" value="Ferritin_like"/>
    <property type="match status" value="1"/>
</dbReference>
<evidence type="ECO:0000313" key="3">
    <source>
        <dbReference type="Proteomes" id="UP000815677"/>
    </source>
</evidence>
<dbReference type="Pfam" id="PF13668">
    <property type="entry name" value="Ferritin_2"/>
    <property type="match status" value="1"/>
</dbReference>
<proteinExistence type="predicted"/>
<protein>
    <recommendedName>
        <fullName evidence="4">Ferritin-like domain-containing protein</fullName>
    </recommendedName>
</protein>